<gene>
    <name evidence="2" type="ORF">A7P85_09560</name>
</gene>
<proteinExistence type="predicted"/>
<dbReference type="AlphaFoldDB" id="A0A1A9RBW1"/>
<sequence length="126" mass="14410">MKKYWLSMLLLPLAAQAVAESPELARCRQVLKDNMEIMVFTMPCPPDTSAGNIPQHKFENHLRQVARCNSLLETRYAADAARVQAELNAYVEGPAAEARAFSRNPQRKQAYCRRQNATARRLLMRY</sequence>
<evidence type="ECO:0000313" key="2">
    <source>
        <dbReference type="EMBL" id="OAM15417.1"/>
    </source>
</evidence>
<feature type="chain" id="PRO_5008395685" description="DUF1311 domain-containing protein" evidence="1">
    <location>
        <begin position="20"/>
        <end position="126"/>
    </location>
</feature>
<protein>
    <recommendedName>
        <fullName evidence="4">DUF1311 domain-containing protein</fullName>
    </recommendedName>
</protein>
<evidence type="ECO:0000313" key="3">
    <source>
        <dbReference type="Proteomes" id="UP000078003"/>
    </source>
</evidence>
<reference evidence="3" key="1">
    <citation type="submission" date="2016-05" db="EMBL/GenBank/DDBJ databases">
        <title>Draft genome of Corynebacterium afermentans subsp. afermentans LCDC 88199T.</title>
        <authorList>
            <person name="Bernier A.-M."/>
            <person name="Bernard K."/>
        </authorList>
    </citation>
    <scope>NUCLEOTIDE SEQUENCE [LARGE SCALE GENOMIC DNA]</scope>
    <source>
        <strain evidence="3">NML01-0328</strain>
    </source>
</reference>
<organism evidence="2 3">
    <name type="scientific">Eikenella corrodens</name>
    <dbReference type="NCBI Taxonomy" id="539"/>
    <lineage>
        <taxon>Bacteria</taxon>
        <taxon>Pseudomonadati</taxon>
        <taxon>Pseudomonadota</taxon>
        <taxon>Betaproteobacteria</taxon>
        <taxon>Neisseriales</taxon>
        <taxon>Neisseriaceae</taxon>
        <taxon>Eikenella</taxon>
    </lineage>
</organism>
<evidence type="ECO:0000256" key="1">
    <source>
        <dbReference type="SAM" id="SignalP"/>
    </source>
</evidence>
<comment type="caution">
    <text evidence="2">The sequence shown here is derived from an EMBL/GenBank/DDBJ whole genome shotgun (WGS) entry which is preliminary data.</text>
</comment>
<dbReference type="Proteomes" id="UP000078003">
    <property type="component" value="Unassembled WGS sequence"/>
</dbReference>
<name>A0A1A9RBW1_EIKCO</name>
<dbReference type="EMBL" id="LXSF01000012">
    <property type="protein sequence ID" value="OAM15417.1"/>
    <property type="molecule type" value="Genomic_DNA"/>
</dbReference>
<keyword evidence="1" id="KW-0732">Signal</keyword>
<evidence type="ECO:0008006" key="4">
    <source>
        <dbReference type="Google" id="ProtNLM"/>
    </source>
</evidence>
<accession>A0A1A9RBW1</accession>
<dbReference type="RefSeq" id="WP_064084812.1">
    <property type="nucleotide sequence ID" value="NZ_LXSF01000012.1"/>
</dbReference>
<feature type="signal peptide" evidence="1">
    <location>
        <begin position="1"/>
        <end position="19"/>
    </location>
</feature>